<dbReference type="PANTHER" id="PTHR40763:SF5">
    <property type="entry name" value="MEMBRANE PROTEIN"/>
    <property type="match status" value="1"/>
</dbReference>
<dbReference type="RefSeq" id="WP_259314101.1">
    <property type="nucleotide sequence ID" value="NZ_CP087164.1"/>
</dbReference>
<dbReference type="PANTHER" id="PTHR40763">
    <property type="entry name" value="MEMBRANE PROTEIN-RELATED"/>
    <property type="match status" value="1"/>
</dbReference>
<dbReference type="AlphaFoldDB" id="A0A9E6XTX8"/>
<dbReference type="EMBL" id="CP087164">
    <property type="protein sequence ID" value="UGS34427.1"/>
    <property type="molecule type" value="Genomic_DNA"/>
</dbReference>
<gene>
    <name evidence="1" type="ORF">DSM104329_00805</name>
</gene>
<organism evidence="1 2">
    <name type="scientific">Capillimicrobium parvum</name>
    <dbReference type="NCBI Taxonomy" id="2884022"/>
    <lineage>
        <taxon>Bacteria</taxon>
        <taxon>Bacillati</taxon>
        <taxon>Actinomycetota</taxon>
        <taxon>Thermoleophilia</taxon>
        <taxon>Solirubrobacterales</taxon>
        <taxon>Capillimicrobiaceae</taxon>
        <taxon>Capillimicrobium</taxon>
    </lineage>
</organism>
<accession>A0A9E6XTX8</accession>
<evidence type="ECO:0000313" key="1">
    <source>
        <dbReference type="EMBL" id="UGS34427.1"/>
    </source>
</evidence>
<keyword evidence="2" id="KW-1185">Reference proteome</keyword>
<sequence>MSTVPSGPELSEARRLALSTLSEAASSARLTLGEYAQRADAVHRAADAGDVAAALADVREPGAGLAGESRSWLVGILSGTEQRGRWRLAARLRIVALLGGVKLDLGAAEVQAPVSTITVLAILGGAEISAPAGVSVQLSGASLFGGRGDERSPGPPLPGSPLIRVRSFALFGGVKVTQARPRAGAGQPDPARGTLS</sequence>
<evidence type="ECO:0000313" key="2">
    <source>
        <dbReference type="Proteomes" id="UP001162834"/>
    </source>
</evidence>
<evidence type="ECO:0008006" key="3">
    <source>
        <dbReference type="Google" id="ProtNLM"/>
    </source>
</evidence>
<dbReference type="Proteomes" id="UP001162834">
    <property type="component" value="Chromosome"/>
</dbReference>
<reference evidence="1" key="1">
    <citation type="journal article" date="2022" name="Int. J. Syst. Evol. Microbiol.">
        <title>Pseudomonas aegrilactucae sp. nov. and Pseudomonas morbosilactucae sp. nov., pathogens causing bacterial rot of lettuce in Japan.</title>
        <authorList>
            <person name="Sawada H."/>
            <person name="Fujikawa T."/>
            <person name="Satou M."/>
        </authorList>
    </citation>
    <scope>NUCLEOTIDE SEQUENCE</scope>
    <source>
        <strain evidence="1">0166_1</strain>
    </source>
</reference>
<name>A0A9E6XTX8_9ACTN</name>
<protein>
    <recommendedName>
        <fullName evidence="3">Cell wall-active antibiotics response LiaF-like C-terminal domain-containing protein</fullName>
    </recommendedName>
</protein>
<proteinExistence type="predicted"/>
<dbReference type="KEGG" id="sbae:DSM104329_00805"/>